<keyword evidence="1" id="KW-1133">Transmembrane helix</keyword>
<organism evidence="2 3">
    <name type="scientific">Salinicoccus sesuvii</name>
    <dbReference type="NCBI Taxonomy" id="868281"/>
    <lineage>
        <taxon>Bacteria</taxon>
        <taxon>Bacillati</taxon>
        <taxon>Bacillota</taxon>
        <taxon>Bacilli</taxon>
        <taxon>Bacillales</taxon>
        <taxon>Staphylococcaceae</taxon>
        <taxon>Salinicoccus</taxon>
    </lineage>
</organism>
<sequence length="66" mass="7673">MNRTLYYLLLAFLVFNILRYTTYLVLDGISIYSIVLLLVNIIALIVGISKKDRISPDRKETRHTTN</sequence>
<dbReference type="Proteomes" id="UP001595637">
    <property type="component" value="Unassembled WGS sequence"/>
</dbReference>
<evidence type="ECO:0000313" key="2">
    <source>
        <dbReference type="EMBL" id="MFC3387848.1"/>
    </source>
</evidence>
<keyword evidence="1" id="KW-0472">Membrane</keyword>
<proteinExistence type="predicted"/>
<gene>
    <name evidence="2" type="ORF">ACFOEO_04445</name>
</gene>
<name>A0ABV7N4T1_9STAP</name>
<evidence type="ECO:0000256" key="1">
    <source>
        <dbReference type="SAM" id="Phobius"/>
    </source>
</evidence>
<feature type="transmembrane region" description="Helical" evidence="1">
    <location>
        <begin position="29"/>
        <end position="49"/>
    </location>
</feature>
<dbReference type="RefSeq" id="WP_380652400.1">
    <property type="nucleotide sequence ID" value="NZ_JBHRVQ010000001.1"/>
</dbReference>
<accession>A0ABV7N4T1</accession>
<dbReference type="EMBL" id="JBHRVQ010000001">
    <property type="protein sequence ID" value="MFC3387848.1"/>
    <property type="molecule type" value="Genomic_DNA"/>
</dbReference>
<keyword evidence="1" id="KW-0812">Transmembrane</keyword>
<protein>
    <submittedName>
        <fullName evidence="2">Uncharacterized protein</fullName>
    </submittedName>
</protein>
<comment type="caution">
    <text evidence="2">The sequence shown here is derived from an EMBL/GenBank/DDBJ whole genome shotgun (WGS) entry which is preliminary data.</text>
</comment>
<evidence type="ECO:0000313" key="3">
    <source>
        <dbReference type="Proteomes" id="UP001595637"/>
    </source>
</evidence>
<keyword evidence="3" id="KW-1185">Reference proteome</keyword>
<reference evidence="3" key="1">
    <citation type="journal article" date="2019" name="Int. J. Syst. Evol. Microbiol.">
        <title>The Global Catalogue of Microorganisms (GCM) 10K type strain sequencing project: providing services to taxonomists for standard genome sequencing and annotation.</title>
        <authorList>
            <consortium name="The Broad Institute Genomics Platform"/>
            <consortium name="The Broad Institute Genome Sequencing Center for Infectious Disease"/>
            <person name="Wu L."/>
            <person name="Ma J."/>
        </authorList>
    </citation>
    <scope>NUCLEOTIDE SEQUENCE [LARGE SCALE GENOMIC DNA]</scope>
    <source>
        <strain evidence="3">CCM 7756</strain>
    </source>
</reference>